<evidence type="ECO:0000313" key="4">
    <source>
        <dbReference type="EMBL" id="KAK8883434.1"/>
    </source>
</evidence>
<sequence>MSSDNPSSASPQPQLSPIDIQKSNAEESLDAFDSLDDLEKNFQNIISQLVTDKSLDSFRVEYEKIHAAFLKSHSNNAELVKRCRALNTEILANSTKVNSILQLSQDDQRTIAGLRFEFEKAWKMVELSQEKENKSREVIDQMKLEISNLSKLVETGGVIAITQETSLQSIQDEVNSLQKEITLQNAQIQGLQNDYDSSVSKHKDVLVQISSLKEEYEGLEKELEEHHENQKALGNDAQAKSKEMNQLKQDCKKHQEESENNIKRNLQAKQINETLNQQLIEEKKSIRDITETRKDQVSRLALVQKVLEDKKKLGQHLVDLQESVKNKMNSKDSKKTIHLKKLTKLNKEKDDLTEDFNKAKVAKEEVKAAMNDMHNTVNGLRNEIYNLTHEAIRKESMIAGTNRSISLLQRQNTKAKNEVYDEKKKAQSIEGQRDGIENELLGVKAQAHKNRMALENVKTEIEHYSRMCSDNKSNLLVVESDIKIREEEIKTLDVSLQDYRNQINKQNNLSENVLQQRDFLRQQVEVIQKECQKIDDDNRLLYNDIHAMKETIRQKDTECVAAHLRKNKIENNLIELTNENIKLENGLKEAVQNQCTLENKLMRARYLRDIALADLASLKRANEKIESDYRLLELSIHNKSDESSKLHEKCRILSSTITATAQTYSNLVKKVDDLKNDLSSEMKKIENLRNKSQHSKMLKLESIRLEKAKLLTQGKVRALEDELETPMMIHRWRFLEGTNPEAANLIKMSHILRSKMMLKMATLNRYRESAKEWEERLKIQQSHIRQTTINEHKETVNFFESILRQKTQQLEMLTSQISGQQENVEDSKSNVEVIRQQLRDTKTEFYNEKKITEKLRASSQISRKNANLLPQPQFNNSQSQNRYIGGGFAVSLSGTQKSLHFSQIPKPFVNMGNAIITPVVKTNSKQVKSMTMAAPGWNPIRKPLQPLLPTVSEINS</sequence>
<evidence type="ECO:0000256" key="1">
    <source>
        <dbReference type="ARBA" id="ARBA00023054"/>
    </source>
</evidence>
<evidence type="ECO:0008006" key="6">
    <source>
        <dbReference type="Google" id="ProtNLM"/>
    </source>
</evidence>
<feature type="coiled-coil region" evidence="2">
    <location>
        <begin position="566"/>
        <end position="635"/>
    </location>
</feature>
<dbReference type="PANTHER" id="PTHR32083">
    <property type="entry name" value="CILIA AND FLAGELLA-ASSOCIATED PROTEIN 58-RELATED"/>
    <property type="match status" value="1"/>
</dbReference>
<evidence type="ECO:0000256" key="3">
    <source>
        <dbReference type="SAM" id="MobiDB-lite"/>
    </source>
</evidence>
<evidence type="ECO:0000256" key="2">
    <source>
        <dbReference type="SAM" id="Coils"/>
    </source>
</evidence>
<dbReference type="PANTHER" id="PTHR32083:SF0">
    <property type="entry name" value="CILIA AND FLAGELLA-ASSOCIATED PROTEIN 58"/>
    <property type="match status" value="1"/>
</dbReference>
<gene>
    <name evidence="4" type="ORF">M9Y10_046084</name>
</gene>
<feature type="coiled-coil region" evidence="2">
    <location>
        <begin position="482"/>
        <end position="537"/>
    </location>
</feature>
<feature type="coiled-coil region" evidence="2">
    <location>
        <begin position="342"/>
        <end position="418"/>
    </location>
</feature>
<accession>A0ABR2JXD0</accession>
<feature type="region of interest" description="Disordered" evidence="3">
    <location>
        <begin position="220"/>
        <end position="242"/>
    </location>
</feature>
<evidence type="ECO:0000313" key="5">
    <source>
        <dbReference type="Proteomes" id="UP001470230"/>
    </source>
</evidence>
<protein>
    <recommendedName>
        <fullName evidence="6">Flagellar associated protein</fullName>
    </recommendedName>
</protein>
<dbReference type="EMBL" id="JAPFFF010000009">
    <property type="protein sequence ID" value="KAK8883434.1"/>
    <property type="molecule type" value="Genomic_DNA"/>
</dbReference>
<feature type="region of interest" description="Disordered" evidence="3">
    <location>
        <begin position="1"/>
        <end position="20"/>
    </location>
</feature>
<feature type="compositionally biased region" description="Basic and acidic residues" evidence="3">
    <location>
        <begin position="220"/>
        <end position="230"/>
    </location>
</feature>
<feature type="compositionally biased region" description="Low complexity" evidence="3">
    <location>
        <begin position="1"/>
        <end position="17"/>
    </location>
</feature>
<reference evidence="4 5" key="1">
    <citation type="submission" date="2024-04" db="EMBL/GenBank/DDBJ databases">
        <title>Tritrichomonas musculus Genome.</title>
        <authorList>
            <person name="Alves-Ferreira E."/>
            <person name="Grigg M."/>
            <person name="Lorenzi H."/>
            <person name="Galac M."/>
        </authorList>
    </citation>
    <scope>NUCLEOTIDE SEQUENCE [LARGE SCALE GENOMIC DNA]</scope>
    <source>
        <strain evidence="4 5">EAF2021</strain>
    </source>
</reference>
<feature type="coiled-coil region" evidence="2">
    <location>
        <begin position="763"/>
        <end position="844"/>
    </location>
</feature>
<proteinExistence type="predicted"/>
<feature type="coiled-coil region" evidence="2">
    <location>
        <begin position="664"/>
        <end position="691"/>
    </location>
</feature>
<organism evidence="4 5">
    <name type="scientific">Tritrichomonas musculus</name>
    <dbReference type="NCBI Taxonomy" id="1915356"/>
    <lineage>
        <taxon>Eukaryota</taxon>
        <taxon>Metamonada</taxon>
        <taxon>Parabasalia</taxon>
        <taxon>Tritrichomonadida</taxon>
        <taxon>Tritrichomonadidae</taxon>
        <taxon>Tritrichomonas</taxon>
    </lineage>
</organism>
<keyword evidence="5" id="KW-1185">Reference proteome</keyword>
<name>A0ABR2JXD0_9EUKA</name>
<keyword evidence="1 2" id="KW-0175">Coiled coil</keyword>
<dbReference type="Proteomes" id="UP001470230">
    <property type="component" value="Unassembled WGS sequence"/>
</dbReference>
<comment type="caution">
    <text evidence="4">The sequence shown here is derived from an EMBL/GenBank/DDBJ whole genome shotgun (WGS) entry which is preliminary data.</text>
</comment>